<dbReference type="Pfam" id="PF14300">
    <property type="entry name" value="DMP19"/>
    <property type="match status" value="1"/>
</dbReference>
<gene>
    <name evidence="2" type="ORF">SAMN05444388_10183</name>
</gene>
<dbReference type="EMBL" id="FQWH01000001">
    <property type="protein sequence ID" value="SHF94560.1"/>
    <property type="molecule type" value="Genomic_DNA"/>
</dbReference>
<name>A0A1M5FSQ4_FLAJO</name>
<dbReference type="PROSITE" id="PS51257">
    <property type="entry name" value="PROKAR_LIPOPROTEIN"/>
    <property type="match status" value="1"/>
</dbReference>
<accession>A0A1M5FSQ4</accession>
<proteinExistence type="predicted"/>
<dbReference type="RefSeq" id="WP_217654109.1">
    <property type="nucleotide sequence ID" value="NZ_FQWH01000001.1"/>
</dbReference>
<evidence type="ECO:0000259" key="1">
    <source>
        <dbReference type="Pfam" id="PF14300"/>
    </source>
</evidence>
<feature type="domain" description="DNA mimic protein DMP19 C-terminal" evidence="1">
    <location>
        <begin position="92"/>
        <end position="198"/>
    </location>
</feature>
<evidence type="ECO:0000313" key="2">
    <source>
        <dbReference type="EMBL" id="SHF94560.1"/>
    </source>
</evidence>
<organism evidence="2 3">
    <name type="scientific">Flavobacterium johnsoniae</name>
    <name type="common">Cytophaga johnsonae</name>
    <dbReference type="NCBI Taxonomy" id="986"/>
    <lineage>
        <taxon>Bacteria</taxon>
        <taxon>Pseudomonadati</taxon>
        <taxon>Bacteroidota</taxon>
        <taxon>Flavobacteriia</taxon>
        <taxon>Flavobacteriales</taxon>
        <taxon>Flavobacteriaceae</taxon>
        <taxon>Flavobacterium</taxon>
    </lineage>
</organism>
<evidence type="ECO:0000313" key="3">
    <source>
        <dbReference type="Proteomes" id="UP000184112"/>
    </source>
</evidence>
<dbReference type="AlphaFoldDB" id="A0A1M5FSQ4"/>
<sequence length="204" mass="24045">MRHTLIIMGFFTTILSFFGCSGQTKQESDVMIVTVMEEKKFEPSKDKLVNMHLTKQTIYGTADKYLLDEIFDHLYSQCSVENKREYDIVMSWNKSKQAVYKVCLLKGEVNNGGYNQFYNNSGVQYYKDLPDALNLIGAHKFADLTKRANDTFEKEYERVTKYQEKFVDDPLEEFDDEFFDLNKTKNLEKLLVDYIRKHKKELVD</sequence>
<protein>
    <recommendedName>
        <fullName evidence="1">DNA mimic protein DMP19 C-terminal domain-containing protein</fullName>
    </recommendedName>
</protein>
<dbReference type="Proteomes" id="UP000184112">
    <property type="component" value="Unassembled WGS sequence"/>
</dbReference>
<reference evidence="2 3" key="1">
    <citation type="submission" date="2016-11" db="EMBL/GenBank/DDBJ databases">
        <authorList>
            <person name="Jaros S."/>
            <person name="Januszkiewicz K."/>
            <person name="Wedrychowicz H."/>
        </authorList>
    </citation>
    <scope>NUCLEOTIDE SEQUENCE [LARGE SCALE GENOMIC DNA]</scope>
    <source>
        <strain evidence="2 3">DSM 6792</strain>
    </source>
</reference>
<dbReference type="InterPro" id="IPR025402">
    <property type="entry name" value="DMP19_C"/>
</dbReference>
<dbReference type="Gene3D" id="1.20.1420.60">
    <property type="match status" value="1"/>
</dbReference>